<evidence type="ECO:0000256" key="20">
    <source>
        <dbReference type="ARBA" id="ARBA00047734"/>
    </source>
</evidence>
<evidence type="ECO:0000256" key="19">
    <source>
        <dbReference type="ARBA" id="ARBA00047588"/>
    </source>
</evidence>
<evidence type="ECO:0000256" key="12">
    <source>
        <dbReference type="ARBA" id="ARBA00023273"/>
    </source>
</evidence>
<comment type="subcellular location">
    <subcellularLocation>
        <location evidence="3">Cell projection</location>
        <location evidence="3">Ruffle membrane</location>
    </subcellularLocation>
    <subcellularLocation>
        <location evidence="2">Cytoplasm</location>
    </subcellularLocation>
    <subcellularLocation>
        <location evidence="1">Membrane</location>
        <topology evidence="1">Peripheral membrane protein</topology>
    </subcellularLocation>
</comment>
<evidence type="ECO:0000256" key="9">
    <source>
        <dbReference type="ARBA" id="ARBA00022946"/>
    </source>
</evidence>
<evidence type="ECO:0000256" key="21">
    <source>
        <dbReference type="ARBA" id="ARBA00047969"/>
    </source>
</evidence>
<evidence type="ECO:0000256" key="10">
    <source>
        <dbReference type="ARBA" id="ARBA00023098"/>
    </source>
</evidence>
<dbReference type="GO" id="GO:0005737">
    <property type="term" value="C:cytoplasm"/>
    <property type="evidence" value="ECO:0007669"/>
    <property type="project" value="UniProtKB-SubCell"/>
</dbReference>
<keyword evidence="26" id="KW-1185">Reference proteome</keyword>
<comment type="catalytic activity">
    <reaction evidence="20">
        <text>hexadecanoyl-CoA + H2O = hexadecanoate + CoA + H(+)</text>
        <dbReference type="Rhea" id="RHEA:16645"/>
        <dbReference type="ChEBI" id="CHEBI:7896"/>
        <dbReference type="ChEBI" id="CHEBI:15377"/>
        <dbReference type="ChEBI" id="CHEBI:15378"/>
        <dbReference type="ChEBI" id="CHEBI:57287"/>
        <dbReference type="ChEBI" id="CHEBI:57379"/>
        <dbReference type="EC" id="3.1.2.2"/>
    </reaction>
    <physiologicalReaction direction="left-to-right" evidence="20">
        <dbReference type="Rhea" id="RHEA:16646"/>
    </physiologicalReaction>
</comment>
<dbReference type="InterPro" id="IPR006683">
    <property type="entry name" value="Thioestr_dom"/>
</dbReference>
<dbReference type="Pfam" id="PF03061">
    <property type="entry name" value="4HBT"/>
    <property type="match status" value="1"/>
</dbReference>
<keyword evidence="7" id="KW-0378">Hydrolase</keyword>
<dbReference type="EC" id="3.1.2.2" evidence="16"/>
<comment type="caution">
    <text evidence="25">The sequence shown here is derived from an EMBL/GenBank/DDBJ whole genome shotgun (WGS) entry which is preliminary data.</text>
</comment>
<reference evidence="26" key="1">
    <citation type="submission" date="2016-07" db="EMBL/GenBank/DDBJ databases">
        <title>Frankia sp. NRRL B-16219 Genome sequencing.</title>
        <authorList>
            <person name="Ghodhbane-Gtari F."/>
            <person name="Swanson E."/>
            <person name="Gueddou A."/>
            <person name="Louati M."/>
            <person name="Nouioui I."/>
            <person name="Hezbri K."/>
            <person name="Abebe-Akele F."/>
            <person name="Simpson S."/>
            <person name="Morris K."/>
            <person name="Thomas K."/>
            <person name="Gtari M."/>
            <person name="Tisa L.S."/>
        </authorList>
    </citation>
    <scope>NUCLEOTIDE SEQUENCE [LARGE SCALE GENOMIC DNA]</scope>
    <source>
        <strain evidence="26">NRRL B-16219</strain>
    </source>
</reference>
<gene>
    <name evidence="25" type="ORF">BBK14_23310</name>
</gene>
<dbReference type="AlphaFoldDB" id="A0A1S1PSC1"/>
<dbReference type="GO" id="GO:0016020">
    <property type="term" value="C:membrane"/>
    <property type="evidence" value="ECO:0007669"/>
    <property type="project" value="UniProtKB-SubCell"/>
</dbReference>
<evidence type="ECO:0000256" key="15">
    <source>
        <dbReference type="ARBA" id="ARBA00038456"/>
    </source>
</evidence>
<comment type="catalytic activity">
    <reaction evidence="23">
        <text>tetradecanoyl-CoA + H2O = tetradecanoate + CoA + H(+)</text>
        <dbReference type="Rhea" id="RHEA:40119"/>
        <dbReference type="ChEBI" id="CHEBI:15377"/>
        <dbReference type="ChEBI" id="CHEBI:15378"/>
        <dbReference type="ChEBI" id="CHEBI:30807"/>
        <dbReference type="ChEBI" id="CHEBI:57287"/>
        <dbReference type="ChEBI" id="CHEBI:57385"/>
    </reaction>
    <physiologicalReaction direction="left-to-right" evidence="23">
        <dbReference type="Rhea" id="RHEA:40120"/>
    </physiologicalReaction>
</comment>
<dbReference type="PANTHER" id="PTHR12418">
    <property type="entry name" value="ACYL-COENZYME A THIOESTERASE THEM4"/>
    <property type="match status" value="1"/>
</dbReference>
<keyword evidence="8" id="KW-0276">Fatty acid metabolism</keyword>
<evidence type="ECO:0000256" key="2">
    <source>
        <dbReference type="ARBA" id="ARBA00004496"/>
    </source>
</evidence>
<dbReference type="PANTHER" id="PTHR12418:SF19">
    <property type="entry name" value="ACYL-COENZYME A THIOESTERASE THEM4"/>
    <property type="match status" value="1"/>
</dbReference>
<dbReference type="Gene3D" id="3.10.129.10">
    <property type="entry name" value="Hotdog Thioesterase"/>
    <property type="match status" value="1"/>
</dbReference>
<evidence type="ECO:0000256" key="22">
    <source>
        <dbReference type="ARBA" id="ARBA00048074"/>
    </source>
</evidence>
<comment type="catalytic activity">
    <reaction evidence="21">
        <text>decanoyl-CoA + H2O = decanoate + CoA + H(+)</text>
        <dbReference type="Rhea" id="RHEA:40059"/>
        <dbReference type="ChEBI" id="CHEBI:15377"/>
        <dbReference type="ChEBI" id="CHEBI:15378"/>
        <dbReference type="ChEBI" id="CHEBI:27689"/>
        <dbReference type="ChEBI" id="CHEBI:57287"/>
        <dbReference type="ChEBI" id="CHEBI:61430"/>
    </reaction>
    <physiologicalReaction direction="left-to-right" evidence="21">
        <dbReference type="Rhea" id="RHEA:40060"/>
    </physiologicalReaction>
</comment>
<dbReference type="GO" id="GO:0016787">
    <property type="term" value="F:hydrolase activity"/>
    <property type="evidence" value="ECO:0007669"/>
    <property type="project" value="UniProtKB-KW"/>
</dbReference>
<keyword evidence="4" id="KW-1003">Cell membrane</keyword>
<evidence type="ECO:0000256" key="4">
    <source>
        <dbReference type="ARBA" id="ARBA00022475"/>
    </source>
</evidence>
<comment type="similarity">
    <text evidence="15">Belongs to the THEM4/THEM5 thioesterase family.</text>
</comment>
<evidence type="ECO:0000256" key="3">
    <source>
        <dbReference type="ARBA" id="ARBA00004632"/>
    </source>
</evidence>
<evidence type="ECO:0000256" key="18">
    <source>
        <dbReference type="ARBA" id="ARBA00043210"/>
    </source>
</evidence>
<feature type="domain" description="Thioesterase" evidence="24">
    <location>
        <begin position="29"/>
        <end position="91"/>
    </location>
</feature>
<evidence type="ECO:0000256" key="16">
    <source>
        <dbReference type="ARBA" id="ARBA00038848"/>
    </source>
</evidence>
<comment type="catalytic activity">
    <reaction evidence="13">
        <text>(5Z,8Z,11Z,14Z)-eicosatetraenoyl-CoA + H2O = (5Z,8Z,11Z,14Z)-eicosatetraenoate + CoA + H(+)</text>
        <dbReference type="Rhea" id="RHEA:40151"/>
        <dbReference type="ChEBI" id="CHEBI:15377"/>
        <dbReference type="ChEBI" id="CHEBI:15378"/>
        <dbReference type="ChEBI" id="CHEBI:32395"/>
        <dbReference type="ChEBI" id="CHEBI:57287"/>
        <dbReference type="ChEBI" id="CHEBI:57368"/>
    </reaction>
    <physiologicalReaction direction="left-to-right" evidence="13">
        <dbReference type="Rhea" id="RHEA:40152"/>
    </physiologicalReaction>
</comment>
<keyword evidence="6" id="KW-0053">Apoptosis</keyword>
<keyword evidence="9" id="KW-0809">Transit peptide</keyword>
<dbReference type="Proteomes" id="UP000179769">
    <property type="component" value="Unassembled WGS sequence"/>
</dbReference>
<evidence type="ECO:0000256" key="7">
    <source>
        <dbReference type="ARBA" id="ARBA00022801"/>
    </source>
</evidence>
<organism evidence="25 26">
    <name type="scientific">Parafrankia soli</name>
    <dbReference type="NCBI Taxonomy" id="2599596"/>
    <lineage>
        <taxon>Bacteria</taxon>
        <taxon>Bacillati</taxon>
        <taxon>Actinomycetota</taxon>
        <taxon>Actinomycetes</taxon>
        <taxon>Frankiales</taxon>
        <taxon>Frankiaceae</taxon>
        <taxon>Parafrankia</taxon>
    </lineage>
</organism>
<evidence type="ECO:0000256" key="13">
    <source>
        <dbReference type="ARBA" id="ARBA00035852"/>
    </source>
</evidence>
<comment type="catalytic activity">
    <reaction evidence="22">
        <text>dodecanoyl-CoA + H2O = dodecanoate + CoA + H(+)</text>
        <dbReference type="Rhea" id="RHEA:30135"/>
        <dbReference type="ChEBI" id="CHEBI:15377"/>
        <dbReference type="ChEBI" id="CHEBI:15378"/>
        <dbReference type="ChEBI" id="CHEBI:18262"/>
        <dbReference type="ChEBI" id="CHEBI:57287"/>
        <dbReference type="ChEBI" id="CHEBI:57375"/>
    </reaction>
    <physiologicalReaction direction="left-to-right" evidence="22">
        <dbReference type="Rhea" id="RHEA:30136"/>
    </physiologicalReaction>
</comment>
<evidence type="ECO:0000256" key="17">
    <source>
        <dbReference type="ARBA" id="ARBA00040123"/>
    </source>
</evidence>
<dbReference type="EMBL" id="MAXA01000236">
    <property type="protein sequence ID" value="OHV24149.1"/>
    <property type="molecule type" value="Genomic_DNA"/>
</dbReference>
<dbReference type="InterPro" id="IPR029069">
    <property type="entry name" value="HotDog_dom_sf"/>
</dbReference>
<name>A0A1S1PSC1_9ACTN</name>
<evidence type="ECO:0000256" key="11">
    <source>
        <dbReference type="ARBA" id="ARBA00023136"/>
    </source>
</evidence>
<evidence type="ECO:0000313" key="25">
    <source>
        <dbReference type="EMBL" id="OHV24149.1"/>
    </source>
</evidence>
<evidence type="ECO:0000256" key="6">
    <source>
        <dbReference type="ARBA" id="ARBA00022703"/>
    </source>
</evidence>
<evidence type="ECO:0000313" key="26">
    <source>
        <dbReference type="Proteomes" id="UP000179769"/>
    </source>
</evidence>
<accession>A0A1S1PSC1</accession>
<comment type="catalytic activity">
    <reaction evidence="19">
        <text>octanoyl-CoA + H2O = octanoate + CoA + H(+)</text>
        <dbReference type="Rhea" id="RHEA:30143"/>
        <dbReference type="ChEBI" id="CHEBI:15377"/>
        <dbReference type="ChEBI" id="CHEBI:15378"/>
        <dbReference type="ChEBI" id="CHEBI:25646"/>
        <dbReference type="ChEBI" id="CHEBI:57287"/>
        <dbReference type="ChEBI" id="CHEBI:57386"/>
    </reaction>
    <physiologicalReaction direction="left-to-right" evidence="19">
        <dbReference type="Rhea" id="RHEA:30144"/>
    </physiologicalReaction>
</comment>
<evidence type="ECO:0000256" key="5">
    <source>
        <dbReference type="ARBA" id="ARBA00022490"/>
    </source>
</evidence>
<keyword evidence="5" id="KW-0963">Cytoplasm</keyword>
<dbReference type="SUPFAM" id="SSF54637">
    <property type="entry name" value="Thioesterase/thiol ester dehydrase-isomerase"/>
    <property type="match status" value="1"/>
</dbReference>
<comment type="catalytic activity">
    <reaction evidence="14">
        <text>(9Z)-octadecenoyl-CoA + H2O = (9Z)-octadecenoate + CoA + H(+)</text>
        <dbReference type="Rhea" id="RHEA:40139"/>
        <dbReference type="ChEBI" id="CHEBI:15377"/>
        <dbReference type="ChEBI" id="CHEBI:15378"/>
        <dbReference type="ChEBI" id="CHEBI:30823"/>
        <dbReference type="ChEBI" id="CHEBI:57287"/>
        <dbReference type="ChEBI" id="CHEBI:57387"/>
    </reaction>
    <physiologicalReaction direction="left-to-right" evidence="14">
        <dbReference type="Rhea" id="RHEA:40140"/>
    </physiologicalReaction>
</comment>
<protein>
    <recommendedName>
        <fullName evidence="17">Acyl-coenzyme A thioesterase THEM4</fullName>
        <ecNumber evidence="16">3.1.2.2</ecNumber>
    </recommendedName>
    <alternativeName>
        <fullName evidence="18">Thioesterase superfamily member 4</fullName>
    </alternativeName>
</protein>
<keyword evidence="12" id="KW-0966">Cell projection</keyword>
<keyword evidence="10" id="KW-0443">Lipid metabolism</keyword>
<evidence type="ECO:0000256" key="14">
    <source>
        <dbReference type="ARBA" id="ARBA00037002"/>
    </source>
</evidence>
<proteinExistence type="inferred from homology"/>
<evidence type="ECO:0000256" key="8">
    <source>
        <dbReference type="ARBA" id="ARBA00022832"/>
    </source>
</evidence>
<evidence type="ECO:0000259" key="24">
    <source>
        <dbReference type="Pfam" id="PF03061"/>
    </source>
</evidence>
<keyword evidence="11" id="KW-0472">Membrane</keyword>
<sequence length="136" mass="14487">MGMEEETLAADGSAHYRLRCGPEHEGGPGVAHGGWISGVFVEIVGHLAVQMEQLAVTGALSVTYRKPVPINRPLTARAWLAGKDGGKWTVEGSIHLASSGTELAHATALLVEREMSHYTRAREWLGREEAGSDGTA</sequence>
<dbReference type="InterPro" id="IPR052365">
    <property type="entry name" value="THEM4/THEM5_acyl-CoA_thioest"/>
</dbReference>
<dbReference type="GO" id="GO:0006631">
    <property type="term" value="P:fatty acid metabolic process"/>
    <property type="evidence" value="ECO:0007669"/>
    <property type="project" value="UniProtKB-KW"/>
</dbReference>
<evidence type="ECO:0000256" key="1">
    <source>
        <dbReference type="ARBA" id="ARBA00004170"/>
    </source>
</evidence>
<dbReference type="CDD" id="cd03443">
    <property type="entry name" value="PaaI_thioesterase"/>
    <property type="match status" value="1"/>
</dbReference>
<evidence type="ECO:0000256" key="23">
    <source>
        <dbReference type="ARBA" id="ARBA00048180"/>
    </source>
</evidence>